<feature type="domain" description="Tetrapyrrole methylase" evidence="7">
    <location>
        <begin position="30"/>
        <end position="229"/>
    </location>
</feature>
<dbReference type="EC" id="2.1.1.198" evidence="6"/>
<comment type="similarity">
    <text evidence="6">Belongs to the methyltransferase superfamily. RsmI family.</text>
</comment>
<evidence type="ECO:0000313" key="10">
    <source>
        <dbReference type="Proteomes" id="UP001501004"/>
    </source>
</evidence>
<dbReference type="Proteomes" id="UP001501004">
    <property type="component" value="Unassembled WGS sequence"/>
</dbReference>
<keyword evidence="3 6" id="KW-0489">Methyltransferase</keyword>
<dbReference type="Pfam" id="PF23016">
    <property type="entry name" value="RsmI_C"/>
    <property type="match status" value="1"/>
</dbReference>
<feature type="domain" description="RsmI HTH" evidence="8">
    <location>
        <begin position="258"/>
        <end position="295"/>
    </location>
</feature>
<dbReference type="CDD" id="cd11648">
    <property type="entry name" value="RsmI"/>
    <property type="match status" value="1"/>
</dbReference>
<evidence type="ECO:0000256" key="5">
    <source>
        <dbReference type="ARBA" id="ARBA00022691"/>
    </source>
</evidence>
<protein>
    <recommendedName>
        <fullName evidence="6">Ribosomal RNA small subunit methyltransferase I</fullName>
        <ecNumber evidence="6">2.1.1.198</ecNumber>
    </recommendedName>
    <alternativeName>
        <fullName evidence="6">16S rRNA 2'-O-ribose C1402 methyltransferase</fullName>
    </alternativeName>
    <alternativeName>
        <fullName evidence="6">rRNA (cytidine-2'-O-)-methyltransferase RsmI</fullName>
    </alternativeName>
</protein>
<keyword evidence="2 6" id="KW-0698">rRNA processing</keyword>
<keyword evidence="5 6" id="KW-0949">S-adenosyl-L-methionine</keyword>
<dbReference type="InterPro" id="IPR053910">
    <property type="entry name" value="RsmI_HTH"/>
</dbReference>
<dbReference type="SUPFAM" id="SSF53790">
    <property type="entry name" value="Tetrapyrrole methylase"/>
    <property type="match status" value="1"/>
</dbReference>
<accession>A0ABP7FGC6</accession>
<dbReference type="PANTHER" id="PTHR46111:SF1">
    <property type="entry name" value="RIBOSOMAL RNA SMALL SUBUNIT METHYLTRANSFERASE I"/>
    <property type="match status" value="1"/>
</dbReference>
<name>A0ABP7FGC6_9MICO</name>
<proteinExistence type="inferred from homology"/>
<organism evidence="9 10">
    <name type="scientific">Leifsonella bigeumensis</name>
    <dbReference type="NCBI Taxonomy" id="433643"/>
    <lineage>
        <taxon>Bacteria</taxon>
        <taxon>Bacillati</taxon>
        <taxon>Actinomycetota</taxon>
        <taxon>Actinomycetes</taxon>
        <taxon>Micrococcales</taxon>
        <taxon>Microbacteriaceae</taxon>
        <taxon>Leifsonella</taxon>
    </lineage>
</organism>
<dbReference type="InterPro" id="IPR000878">
    <property type="entry name" value="4pyrrol_Mease"/>
</dbReference>
<comment type="caution">
    <text evidence="9">The sequence shown here is derived from an EMBL/GenBank/DDBJ whole genome shotgun (WGS) entry which is preliminary data.</text>
</comment>
<evidence type="ECO:0000256" key="4">
    <source>
        <dbReference type="ARBA" id="ARBA00022679"/>
    </source>
</evidence>
<dbReference type="HAMAP" id="MF_01877">
    <property type="entry name" value="16SrRNA_methyltr_I"/>
    <property type="match status" value="1"/>
</dbReference>
<evidence type="ECO:0000256" key="1">
    <source>
        <dbReference type="ARBA" id="ARBA00022490"/>
    </source>
</evidence>
<keyword evidence="4 6" id="KW-0808">Transferase</keyword>
<keyword evidence="1 6" id="KW-0963">Cytoplasm</keyword>
<dbReference type="EMBL" id="BAABAE010000003">
    <property type="protein sequence ID" value="GAA3739208.1"/>
    <property type="molecule type" value="Genomic_DNA"/>
</dbReference>
<evidence type="ECO:0000259" key="7">
    <source>
        <dbReference type="Pfam" id="PF00590"/>
    </source>
</evidence>
<evidence type="ECO:0000259" key="8">
    <source>
        <dbReference type="Pfam" id="PF23016"/>
    </source>
</evidence>
<dbReference type="Gene3D" id="3.30.950.10">
    <property type="entry name" value="Methyltransferase, Cobalt-precorrin-4 Transmethylase, Domain 2"/>
    <property type="match status" value="1"/>
</dbReference>
<gene>
    <name evidence="6 9" type="primary">rsmI</name>
    <name evidence="9" type="ORF">GCM10022239_13460</name>
</gene>
<dbReference type="InterPro" id="IPR014776">
    <property type="entry name" value="4pyrrole_Mease_sub2"/>
</dbReference>
<evidence type="ECO:0000256" key="6">
    <source>
        <dbReference type="HAMAP-Rule" id="MF_01877"/>
    </source>
</evidence>
<dbReference type="Gene3D" id="3.40.1010.10">
    <property type="entry name" value="Cobalt-precorrin-4 Transmethylase, Domain 1"/>
    <property type="match status" value="1"/>
</dbReference>
<comment type="subcellular location">
    <subcellularLocation>
        <location evidence="6">Cytoplasm</location>
    </subcellularLocation>
</comment>
<comment type="function">
    <text evidence="6">Catalyzes the 2'-O-methylation of the ribose of cytidine 1402 (C1402) in 16S rRNA.</text>
</comment>
<dbReference type="InterPro" id="IPR035996">
    <property type="entry name" value="4pyrrol_Methylase_sf"/>
</dbReference>
<dbReference type="PIRSF" id="PIRSF005917">
    <property type="entry name" value="MTase_YraL"/>
    <property type="match status" value="1"/>
</dbReference>
<keyword evidence="10" id="KW-1185">Reference proteome</keyword>
<dbReference type="InterPro" id="IPR008189">
    <property type="entry name" value="rRNA_ssu_MeTfrase_I"/>
</dbReference>
<sequence length="298" mass="30860">MEPPGDHLIELAATGHPAMLAAEWEDGAVIILAATPIGNLGDASRRLVEALENAETIAAEDTRTTMHLLRALGIENRPRLIALHEHNEVEKAAEIVELARDADVLVLTDAGMPAISDPGFPLVAAAAAAGVTVTAIPGPSAVLTALAVSGLPTDRFTFEGFVPRKGRVAWFSALAHEERTMVFFESPNRLAESLADLAAALGGARRVVVARELTKLHEEVRRGTADELAAWAASGVRGEICIVVAGAEPASASLDGGIAQVLALVAAGTGLKDAAGEVAEATGLSRRSLYQGALSSRP</sequence>
<dbReference type="PANTHER" id="PTHR46111">
    <property type="entry name" value="RIBOSOMAL RNA SMALL SUBUNIT METHYLTRANSFERASE I"/>
    <property type="match status" value="1"/>
</dbReference>
<dbReference type="Pfam" id="PF00590">
    <property type="entry name" value="TP_methylase"/>
    <property type="match status" value="1"/>
</dbReference>
<evidence type="ECO:0000256" key="2">
    <source>
        <dbReference type="ARBA" id="ARBA00022552"/>
    </source>
</evidence>
<evidence type="ECO:0000313" key="9">
    <source>
        <dbReference type="EMBL" id="GAA3739208.1"/>
    </source>
</evidence>
<comment type="catalytic activity">
    <reaction evidence="6">
        <text>cytidine(1402) in 16S rRNA + S-adenosyl-L-methionine = 2'-O-methylcytidine(1402) in 16S rRNA + S-adenosyl-L-homocysteine + H(+)</text>
        <dbReference type="Rhea" id="RHEA:42924"/>
        <dbReference type="Rhea" id="RHEA-COMP:10285"/>
        <dbReference type="Rhea" id="RHEA-COMP:10286"/>
        <dbReference type="ChEBI" id="CHEBI:15378"/>
        <dbReference type="ChEBI" id="CHEBI:57856"/>
        <dbReference type="ChEBI" id="CHEBI:59789"/>
        <dbReference type="ChEBI" id="CHEBI:74495"/>
        <dbReference type="ChEBI" id="CHEBI:82748"/>
        <dbReference type="EC" id="2.1.1.198"/>
    </reaction>
</comment>
<evidence type="ECO:0000256" key="3">
    <source>
        <dbReference type="ARBA" id="ARBA00022603"/>
    </source>
</evidence>
<dbReference type="InterPro" id="IPR014777">
    <property type="entry name" value="4pyrrole_Mease_sub1"/>
</dbReference>
<reference evidence="10" key="1">
    <citation type="journal article" date="2019" name="Int. J. Syst. Evol. Microbiol.">
        <title>The Global Catalogue of Microorganisms (GCM) 10K type strain sequencing project: providing services to taxonomists for standard genome sequencing and annotation.</title>
        <authorList>
            <consortium name="The Broad Institute Genomics Platform"/>
            <consortium name="The Broad Institute Genome Sequencing Center for Infectious Disease"/>
            <person name="Wu L."/>
            <person name="Ma J."/>
        </authorList>
    </citation>
    <scope>NUCLEOTIDE SEQUENCE [LARGE SCALE GENOMIC DNA]</scope>
    <source>
        <strain evidence="10">JCM 16949</strain>
    </source>
</reference>
<dbReference type="NCBIfam" id="TIGR00096">
    <property type="entry name" value="16S rRNA (cytidine(1402)-2'-O)-methyltransferase"/>
    <property type="match status" value="1"/>
</dbReference>